<feature type="domain" description="Peptidase S1" evidence="3">
    <location>
        <begin position="17"/>
        <end position="249"/>
    </location>
</feature>
<dbReference type="InterPro" id="IPR051487">
    <property type="entry name" value="Ser/Thr_Proteases_Immune/Dev"/>
</dbReference>
<dbReference type="Pfam" id="PF00089">
    <property type="entry name" value="Trypsin"/>
    <property type="match status" value="1"/>
</dbReference>
<keyword evidence="5" id="KW-1185">Reference proteome</keyword>
<comment type="similarity">
    <text evidence="2">Belongs to the peptidase S1 family. CLIP subfamily.</text>
</comment>
<dbReference type="SMART" id="SM00020">
    <property type="entry name" value="Tryp_SPc"/>
    <property type="match status" value="1"/>
</dbReference>
<keyword evidence="1" id="KW-1015">Disulfide bond</keyword>
<dbReference type="GO" id="GO:0004252">
    <property type="term" value="F:serine-type endopeptidase activity"/>
    <property type="evidence" value="ECO:0007669"/>
    <property type="project" value="InterPro"/>
</dbReference>
<evidence type="ECO:0000256" key="1">
    <source>
        <dbReference type="ARBA" id="ARBA00023157"/>
    </source>
</evidence>
<dbReference type="PROSITE" id="PS00134">
    <property type="entry name" value="TRYPSIN_HIS"/>
    <property type="match status" value="1"/>
</dbReference>
<dbReference type="EMBL" id="LJIJ01002318">
    <property type="protein sequence ID" value="ODM89858.1"/>
    <property type="molecule type" value="Genomic_DNA"/>
</dbReference>
<gene>
    <name evidence="4" type="ORF">Ocin01_16823</name>
</gene>
<dbReference type="InterPro" id="IPR043504">
    <property type="entry name" value="Peptidase_S1_PA_chymotrypsin"/>
</dbReference>
<dbReference type="PANTHER" id="PTHR24256">
    <property type="entry name" value="TRYPTASE-RELATED"/>
    <property type="match status" value="1"/>
</dbReference>
<sequence length="253" mass="27643">KGHIRWKTATSHLTGRIVGGRDAKKEIPHMLRLTIGGLFCGATLVQSSGLQFGLTAAHCVVNIRSSPSSARIIAGDYSLYYFANEQYRSPTKIVIHEQFNPKDKDLNNDIALMFFAPFKVNSFVKPIKLPGYMWDVPGYVQISGWGSTAPEPNLKNPDILQVADIHTVRRDCERFSNFGTTWRQICVQDDGVGSCIGDSGGPAIARNGSNSRKYVAGIASYGLGSCGSDLPAVCTRVSAYVNWIQVQLTKQKG</sequence>
<dbReference type="GO" id="GO:0006508">
    <property type="term" value="P:proteolysis"/>
    <property type="evidence" value="ECO:0007669"/>
    <property type="project" value="InterPro"/>
</dbReference>
<dbReference type="SUPFAM" id="SSF50494">
    <property type="entry name" value="Trypsin-like serine proteases"/>
    <property type="match status" value="1"/>
</dbReference>
<feature type="non-terminal residue" evidence="4">
    <location>
        <position position="1"/>
    </location>
</feature>
<dbReference type="Proteomes" id="UP000094527">
    <property type="component" value="Unassembled WGS sequence"/>
</dbReference>
<dbReference type="OrthoDB" id="5565075at2759"/>
<evidence type="ECO:0000256" key="2">
    <source>
        <dbReference type="ARBA" id="ARBA00024195"/>
    </source>
</evidence>
<dbReference type="PROSITE" id="PS50240">
    <property type="entry name" value="TRYPSIN_DOM"/>
    <property type="match status" value="1"/>
</dbReference>
<comment type="caution">
    <text evidence="4">The sequence shown here is derived from an EMBL/GenBank/DDBJ whole genome shotgun (WGS) entry which is preliminary data.</text>
</comment>
<accession>A0A1D2MA44</accession>
<proteinExistence type="inferred from homology"/>
<organism evidence="4 5">
    <name type="scientific">Orchesella cincta</name>
    <name type="common">Springtail</name>
    <name type="synonym">Podura cincta</name>
    <dbReference type="NCBI Taxonomy" id="48709"/>
    <lineage>
        <taxon>Eukaryota</taxon>
        <taxon>Metazoa</taxon>
        <taxon>Ecdysozoa</taxon>
        <taxon>Arthropoda</taxon>
        <taxon>Hexapoda</taxon>
        <taxon>Collembola</taxon>
        <taxon>Entomobryomorpha</taxon>
        <taxon>Entomobryoidea</taxon>
        <taxon>Orchesellidae</taxon>
        <taxon>Orchesellinae</taxon>
        <taxon>Orchesella</taxon>
    </lineage>
</organism>
<dbReference type="CDD" id="cd00190">
    <property type="entry name" value="Tryp_SPc"/>
    <property type="match status" value="1"/>
</dbReference>
<evidence type="ECO:0000313" key="5">
    <source>
        <dbReference type="Proteomes" id="UP000094527"/>
    </source>
</evidence>
<reference evidence="4 5" key="1">
    <citation type="journal article" date="2016" name="Genome Biol. Evol.">
        <title>Gene Family Evolution Reflects Adaptation to Soil Environmental Stressors in the Genome of the Collembolan Orchesella cincta.</title>
        <authorList>
            <person name="Faddeeva-Vakhrusheva A."/>
            <person name="Derks M.F."/>
            <person name="Anvar S.Y."/>
            <person name="Agamennone V."/>
            <person name="Suring W."/>
            <person name="Smit S."/>
            <person name="van Straalen N.M."/>
            <person name="Roelofs D."/>
        </authorList>
    </citation>
    <scope>NUCLEOTIDE SEQUENCE [LARGE SCALE GENOMIC DNA]</scope>
    <source>
        <tissue evidence="4">Mixed pool</tissue>
    </source>
</reference>
<name>A0A1D2MA44_ORCCI</name>
<evidence type="ECO:0000313" key="4">
    <source>
        <dbReference type="EMBL" id="ODM89858.1"/>
    </source>
</evidence>
<protein>
    <submittedName>
        <fullName evidence="4">Trypsin-1</fullName>
    </submittedName>
</protein>
<dbReference type="AlphaFoldDB" id="A0A1D2MA44"/>
<dbReference type="Gene3D" id="2.40.10.10">
    <property type="entry name" value="Trypsin-like serine proteases"/>
    <property type="match status" value="1"/>
</dbReference>
<dbReference type="InterPro" id="IPR001254">
    <property type="entry name" value="Trypsin_dom"/>
</dbReference>
<dbReference type="InterPro" id="IPR009003">
    <property type="entry name" value="Peptidase_S1_PA"/>
</dbReference>
<dbReference type="InterPro" id="IPR018114">
    <property type="entry name" value="TRYPSIN_HIS"/>
</dbReference>
<dbReference type="STRING" id="48709.A0A1D2MA44"/>
<evidence type="ECO:0000259" key="3">
    <source>
        <dbReference type="PROSITE" id="PS50240"/>
    </source>
</evidence>